<dbReference type="AlphaFoldDB" id="A0A150K8J8"/>
<evidence type="ECO:0000313" key="2">
    <source>
        <dbReference type="EMBL" id="KYC65518.1"/>
    </source>
</evidence>
<proteinExistence type="predicted"/>
<sequence length="269" mass="30933">MLKKFKIQDFLALRGPFESRRQTPGSLGLALLLGSVFQILMLFIEHRFMKQTYYPNATEIFTFHLWFSLLLIVFSLAYAISAINIRSQKMQYFLTIVLSQNLAGISVFISMFFLIGIYDEISREVFLNLTIILLVCGAFVFLVTSIRFYILLAKGAYRKGSKRDLLRGKLEKNIAAYLPTIIASGTGLFLTLRALERSVTRLDFNVLVYVLFGIIIFLTMLFVLPEQLVILYCKFRFKSFNFDQNGNLYSVSKDAKGKQKNNRKKMAPI</sequence>
<dbReference type="EMBL" id="LQYI01000088">
    <property type="protein sequence ID" value="KYC65518.1"/>
    <property type="molecule type" value="Genomic_DNA"/>
</dbReference>
<feature type="transmembrane region" description="Helical" evidence="1">
    <location>
        <begin position="130"/>
        <end position="153"/>
    </location>
</feature>
<feature type="transmembrane region" description="Helical" evidence="1">
    <location>
        <begin position="207"/>
        <end position="232"/>
    </location>
</feature>
<evidence type="ECO:0000313" key="3">
    <source>
        <dbReference type="Proteomes" id="UP000075304"/>
    </source>
</evidence>
<keyword evidence="1" id="KW-1133">Transmembrane helix</keyword>
<feature type="transmembrane region" description="Helical" evidence="1">
    <location>
        <begin position="174"/>
        <end position="195"/>
    </location>
</feature>
<name>A0A150K8J8_HEYCO</name>
<accession>A0A150K8J8</accession>
<feature type="transmembrane region" description="Helical" evidence="1">
    <location>
        <begin position="27"/>
        <end position="44"/>
    </location>
</feature>
<feature type="transmembrane region" description="Helical" evidence="1">
    <location>
        <begin position="64"/>
        <end position="85"/>
    </location>
</feature>
<feature type="transmembrane region" description="Helical" evidence="1">
    <location>
        <begin position="92"/>
        <end position="118"/>
    </location>
</feature>
<gene>
    <name evidence="2" type="ORF">B4099_3746</name>
</gene>
<organism evidence="2 3">
    <name type="scientific">Heyndrickxia coagulans</name>
    <name type="common">Weizmannia coagulans</name>
    <dbReference type="NCBI Taxonomy" id="1398"/>
    <lineage>
        <taxon>Bacteria</taxon>
        <taxon>Bacillati</taxon>
        <taxon>Bacillota</taxon>
        <taxon>Bacilli</taxon>
        <taxon>Bacillales</taxon>
        <taxon>Bacillaceae</taxon>
        <taxon>Heyndrickxia</taxon>
    </lineage>
</organism>
<protein>
    <submittedName>
        <fullName evidence="2">Uncharacterized protein</fullName>
    </submittedName>
</protein>
<dbReference type="PATRIC" id="fig|1398.25.peg.336"/>
<keyword evidence="1" id="KW-0472">Membrane</keyword>
<evidence type="ECO:0000256" key="1">
    <source>
        <dbReference type="SAM" id="Phobius"/>
    </source>
</evidence>
<dbReference type="Proteomes" id="UP000075304">
    <property type="component" value="Unassembled WGS sequence"/>
</dbReference>
<comment type="caution">
    <text evidence="2">The sequence shown here is derived from an EMBL/GenBank/DDBJ whole genome shotgun (WGS) entry which is preliminary data.</text>
</comment>
<reference evidence="2 3" key="1">
    <citation type="submission" date="2016-01" db="EMBL/GenBank/DDBJ databases">
        <title>Genome Sequences of Twelve Sporeforming Bacillus Species Isolated from Foods.</title>
        <authorList>
            <person name="Berendsen E.M."/>
            <person name="Wells-Bennik M.H."/>
            <person name="Krawcyk A.O."/>
            <person name="De Jong A."/>
            <person name="Holsappel S."/>
            <person name="Eijlander R.T."/>
            <person name="Kuipers O.P."/>
        </authorList>
    </citation>
    <scope>NUCLEOTIDE SEQUENCE [LARGE SCALE GENOMIC DNA]</scope>
    <source>
        <strain evidence="2 3">B4099</strain>
    </source>
</reference>
<keyword evidence="1" id="KW-0812">Transmembrane</keyword>
<dbReference type="RefSeq" id="WP_061575440.1">
    <property type="nucleotide sequence ID" value="NZ_LQYI01000088.1"/>
</dbReference>